<accession>A0A1B2J9V8</accession>
<keyword evidence="4" id="KW-1185">Reference proteome</keyword>
<reference evidence="3 4" key="1">
    <citation type="submission" date="2016-02" db="EMBL/GenBank/DDBJ databases">
        <title>Comparative genomic and transcriptomic foundation for Pichia pastoris.</title>
        <authorList>
            <person name="Love K.R."/>
            <person name="Shah K.A."/>
            <person name="Whittaker C.A."/>
            <person name="Wu J."/>
            <person name="Bartlett M.C."/>
            <person name="Ma D."/>
            <person name="Leeson R.L."/>
            <person name="Priest M."/>
            <person name="Young S.K."/>
            <person name="Love J.C."/>
        </authorList>
    </citation>
    <scope>NUCLEOTIDE SEQUENCE [LARGE SCALE GENOMIC DNA]</scope>
    <source>
        <strain evidence="3 4">ATCC 28485</strain>
    </source>
</reference>
<dbReference type="EMBL" id="CP014584">
    <property type="protein sequence ID" value="ANZ74578.1"/>
    <property type="molecule type" value="Genomic_DNA"/>
</dbReference>
<sequence length="168" mass="19508">MSNASDEETSVFEKFHKFDFTNSKEYQDGLLAVYEQYLIMKFQNDPDVEQKLRGNEKQDIVKLADLYLQPSEMAQLQNQAKVYYFCSETGNILSLDDYQKWEVQSTETRRLQEISSETAPHSSKYEDLVDLIVQGKPIPGIKNIPDMVHDSTNISQSSLELRKKPWET</sequence>
<evidence type="ECO:0000259" key="2">
    <source>
        <dbReference type="Pfam" id="PF25871"/>
    </source>
</evidence>
<proteinExistence type="predicted"/>
<organism evidence="3 4">
    <name type="scientific">Komagataella pastoris</name>
    <name type="common">Yeast</name>
    <name type="synonym">Pichia pastoris</name>
    <dbReference type="NCBI Taxonomy" id="4922"/>
    <lineage>
        <taxon>Eukaryota</taxon>
        <taxon>Fungi</taxon>
        <taxon>Dikarya</taxon>
        <taxon>Ascomycota</taxon>
        <taxon>Saccharomycotina</taxon>
        <taxon>Pichiomycetes</taxon>
        <taxon>Pichiales</taxon>
        <taxon>Pichiaceae</taxon>
        <taxon>Komagataella</taxon>
    </lineage>
</organism>
<dbReference type="InterPro" id="IPR058841">
    <property type="entry name" value="HTH_76"/>
</dbReference>
<dbReference type="AlphaFoldDB" id="A0A1B2J9V8"/>
<evidence type="ECO:0000313" key="3">
    <source>
        <dbReference type="EMBL" id="ANZ74578.1"/>
    </source>
</evidence>
<gene>
    <name evidence="3" type="ORF">ATY40_BA7501130</name>
</gene>
<feature type="domain" description="Peroxisomal membrane protein PEX14-like KPWE" evidence="1">
    <location>
        <begin position="120"/>
        <end position="168"/>
    </location>
</feature>
<name>A0A1B2J9V8_PICPA</name>
<dbReference type="Proteomes" id="UP000094565">
    <property type="component" value="Chromosome 1"/>
</dbReference>
<dbReference type="Pfam" id="PF25871">
    <property type="entry name" value="HTH_76"/>
    <property type="match status" value="1"/>
</dbReference>
<dbReference type="PANTHER" id="PTHR36855:SF1">
    <property type="entry name" value="PEROXISOME MEMBRANE ANCHOR PROTEIN PEX14P N-TERMINAL DOMAIN-CONTAINING PROTEIN"/>
    <property type="match status" value="1"/>
</dbReference>
<feature type="domain" description="PEX14-like helix-turn-helix" evidence="2">
    <location>
        <begin position="10"/>
        <end position="104"/>
    </location>
</feature>
<evidence type="ECO:0000259" key="1">
    <source>
        <dbReference type="Pfam" id="PF17733"/>
    </source>
</evidence>
<dbReference type="InterPro" id="IPR040554">
    <property type="entry name" value="KPWE_PEX14_dom"/>
</dbReference>
<protein>
    <submittedName>
        <fullName evidence="3">BA75_01130T0</fullName>
    </submittedName>
</protein>
<dbReference type="Pfam" id="PF17733">
    <property type="entry name" value="KPWE_dom"/>
    <property type="match status" value="1"/>
</dbReference>
<dbReference type="PANTHER" id="PTHR36855">
    <property type="entry name" value="CHROMOSOME 10, WHOLE GENOME SHOTGUN SEQUENCE"/>
    <property type="match status" value="1"/>
</dbReference>
<evidence type="ECO:0000313" key="4">
    <source>
        <dbReference type="Proteomes" id="UP000094565"/>
    </source>
</evidence>
<dbReference type="OrthoDB" id="9936937at2759"/>